<evidence type="ECO:0000256" key="4">
    <source>
        <dbReference type="ARBA" id="ARBA00022475"/>
    </source>
</evidence>
<dbReference type="InterPro" id="IPR045324">
    <property type="entry name" value="Small_multidrug_res"/>
</dbReference>
<evidence type="ECO:0000256" key="9">
    <source>
        <dbReference type="RuleBase" id="RU003942"/>
    </source>
</evidence>
<evidence type="ECO:0000256" key="1">
    <source>
        <dbReference type="ARBA" id="ARBA00004429"/>
    </source>
</evidence>
<comment type="caution">
    <text evidence="11">The sequence shown here is derived from an EMBL/GenBank/DDBJ whole genome shotgun (WGS) entry which is preliminary data.</text>
</comment>
<keyword evidence="7 10" id="KW-1133">Transmembrane helix</keyword>
<dbReference type="AlphaFoldDB" id="A0A6H3F6U9"/>
<dbReference type="Proteomes" id="UP000292919">
    <property type="component" value="Unassembled WGS sequence"/>
</dbReference>
<dbReference type="PANTHER" id="PTHR30561">
    <property type="entry name" value="SMR FAMILY PROTON-DEPENDENT DRUG EFFLUX TRANSPORTER SUGE"/>
    <property type="match status" value="1"/>
</dbReference>
<name>A0A6H3F6U9_9BACT</name>
<organism evidence="11 12">
    <name type="scientific">Desulfovibrio legallii</name>
    <dbReference type="NCBI Taxonomy" id="571438"/>
    <lineage>
        <taxon>Bacteria</taxon>
        <taxon>Pseudomonadati</taxon>
        <taxon>Thermodesulfobacteriota</taxon>
        <taxon>Desulfovibrionia</taxon>
        <taxon>Desulfovibrionales</taxon>
        <taxon>Desulfovibrionaceae</taxon>
        <taxon>Desulfovibrio</taxon>
    </lineage>
</organism>
<evidence type="ECO:0000256" key="8">
    <source>
        <dbReference type="ARBA" id="ARBA00023136"/>
    </source>
</evidence>
<reference evidence="11 12" key="1">
    <citation type="submission" date="2018-12" db="EMBL/GenBank/DDBJ databases">
        <title>First genome draft of Desulfovibrio legallis sp. nov.</title>
        <authorList>
            <person name="Ben Dhia O."/>
            <person name="Najjari A."/>
            <person name="Ferjani R."/>
            <person name="Fhoula I."/>
            <person name="Fardeau M.-L."/>
            <person name="Boudabbous A."/>
            <person name="Ouzari H.I."/>
        </authorList>
    </citation>
    <scope>NUCLEOTIDE SEQUENCE [LARGE SCALE GENOMIC DNA]</scope>
    <source>
        <strain evidence="11 12">H1T</strain>
    </source>
</reference>
<dbReference type="GO" id="GO:1903711">
    <property type="term" value="P:spermidine transmembrane transport"/>
    <property type="evidence" value="ECO:0007669"/>
    <property type="project" value="TreeGrafter"/>
</dbReference>
<evidence type="ECO:0000256" key="3">
    <source>
        <dbReference type="ARBA" id="ARBA00021114"/>
    </source>
</evidence>
<dbReference type="GO" id="GO:0015220">
    <property type="term" value="F:choline transmembrane transporter activity"/>
    <property type="evidence" value="ECO:0007669"/>
    <property type="project" value="TreeGrafter"/>
</dbReference>
<feature type="transmembrane region" description="Helical" evidence="10">
    <location>
        <begin position="93"/>
        <end position="110"/>
    </location>
</feature>
<gene>
    <name evidence="11" type="ORF">EB812_02755</name>
</gene>
<proteinExistence type="inferred from homology"/>
<dbReference type="SUPFAM" id="SSF103481">
    <property type="entry name" value="Multidrug resistance efflux transporter EmrE"/>
    <property type="match status" value="1"/>
</dbReference>
<dbReference type="PANTHER" id="PTHR30561:SF6">
    <property type="entry name" value="SPERMIDINE EXPORT PROTEIN MDTI"/>
    <property type="match status" value="1"/>
</dbReference>
<evidence type="ECO:0000313" key="11">
    <source>
        <dbReference type="EMBL" id="TBH81030.1"/>
    </source>
</evidence>
<comment type="subunit">
    <text evidence="2">Forms a complex with MdtJ.</text>
</comment>
<comment type="similarity">
    <text evidence="9">Belongs to the drug/metabolite transporter (DMT) superfamily. Small multidrug resistance (SMR) (TC 2.A.7.1) family.</text>
</comment>
<evidence type="ECO:0000313" key="12">
    <source>
        <dbReference type="Proteomes" id="UP000292919"/>
    </source>
</evidence>
<keyword evidence="12" id="KW-1185">Reference proteome</keyword>
<keyword evidence="8 10" id="KW-0472">Membrane</keyword>
<dbReference type="Gene3D" id="1.10.3730.20">
    <property type="match status" value="1"/>
</dbReference>
<dbReference type="EMBL" id="SIXC01000003">
    <property type="protein sequence ID" value="TBH81030.1"/>
    <property type="molecule type" value="Genomic_DNA"/>
</dbReference>
<dbReference type="Pfam" id="PF00893">
    <property type="entry name" value="Multi_Drug_Res"/>
    <property type="match status" value="1"/>
</dbReference>
<evidence type="ECO:0000256" key="5">
    <source>
        <dbReference type="ARBA" id="ARBA00022519"/>
    </source>
</evidence>
<evidence type="ECO:0000256" key="10">
    <source>
        <dbReference type="SAM" id="Phobius"/>
    </source>
</evidence>
<keyword evidence="6 9" id="KW-0812">Transmembrane</keyword>
<dbReference type="GO" id="GO:0031460">
    <property type="term" value="P:glycine betaine transport"/>
    <property type="evidence" value="ECO:0007669"/>
    <property type="project" value="TreeGrafter"/>
</dbReference>
<sequence length="111" mass="11797">MPDATFFNFSLVLVVLAAALDVLANMLLARSDGFRRRGPGLLALMLVGLAFYCLSLAVRQLDLSVAYALWGALGLLGTSLGGWLLLRQRLAPSAFAGMGLLVCGMVLLRLS</sequence>
<evidence type="ECO:0000256" key="2">
    <source>
        <dbReference type="ARBA" id="ARBA00011359"/>
    </source>
</evidence>
<feature type="transmembrane region" description="Helical" evidence="10">
    <location>
        <begin position="40"/>
        <end position="58"/>
    </location>
</feature>
<accession>A0A6H3F6U9</accession>
<comment type="subcellular location">
    <subcellularLocation>
        <location evidence="1">Cell inner membrane</location>
        <topology evidence="1">Multi-pass membrane protein</topology>
    </subcellularLocation>
    <subcellularLocation>
        <location evidence="9">Cell membrane</location>
        <topology evidence="9">Multi-pass membrane protein</topology>
    </subcellularLocation>
</comment>
<evidence type="ECO:0000256" key="7">
    <source>
        <dbReference type="ARBA" id="ARBA00022989"/>
    </source>
</evidence>
<dbReference type="GO" id="GO:0015199">
    <property type="term" value="F:amino-acid betaine transmembrane transporter activity"/>
    <property type="evidence" value="ECO:0007669"/>
    <property type="project" value="TreeGrafter"/>
</dbReference>
<evidence type="ECO:0000256" key="6">
    <source>
        <dbReference type="ARBA" id="ARBA00022692"/>
    </source>
</evidence>
<feature type="transmembrane region" description="Helical" evidence="10">
    <location>
        <begin position="6"/>
        <end position="28"/>
    </location>
</feature>
<dbReference type="InterPro" id="IPR000390">
    <property type="entry name" value="Small_drug/metabolite_transptr"/>
</dbReference>
<keyword evidence="4" id="KW-1003">Cell membrane</keyword>
<dbReference type="RefSeq" id="WP_118230426.1">
    <property type="nucleotide sequence ID" value="NZ_DBFBQU010000191.1"/>
</dbReference>
<dbReference type="GO" id="GO:0015297">
    <property type="term" value="F:antiporter activity"/>
    <property type="evidence" value="ECO:0007669"/>
    <property type="project" value="TreeGrafter"/>
</dbReference>
<feature type="transmembrane region" description="Helical" evidence="10">
    <location>
        <begin position="64"/>
        <end position="86"/>
    </location>
</feature>
<protein>
    <recommendedName>
        <fullName evidence="3">Spermidine export protein MdtI</fullName>
    </recommendedName>
</protein>
<keyword evidence="5" id="KW-0997">Cell inner membrane</keyword>
<dbReference type="GO" id="GO:0005886">
    <property type="term" value="C:plasma membrane"/>
    <property type="evidence" value="ECO:0007669"/>
    <property type="project" value="UniProtKB-SubCell"/>
</dbReference>
<dbReference type="InterPro" id="IPR037185">
    <property type="entry name" value="EmrE-like"/>
</dbReference>